<keyword evidence="9" id="KW-0496">Mitochondrion</keyword>
<dbReference type="SMR" id="A0A0B4MZR9"/>
<comment type="similarity">
    <text evidence="2">Belongs to the ATPase gamma chain family.</text>
</comment>
<evidence type="ECO:0000256" key="8">
    <source>
        <dbReference type="ARBA" id="ARBA00023310"/>
    </source>
</evidence>
<dbReference type="PANTHER" id="PTHR11693:SF22">
    <property type="entry name" value="ATP SYNTHASE SUBUNIT GAMMA, MITOCHONDRIAL"/>
    <property type="match status" value="1"/>
</dbReference>
<evidence type="ECO:0000256" key="3">
    <source>
        <dbReference type="ARBA" id="ARBA00022448"/>
    </source>
</evidence>
<keyword evidence="3" id="KW-0813">Transport</keyword>
<dbReference type="Pfam" id="PF00231">
    <property type="entry name" value="ATP-synt"/>
    <property type="match status" value="1"/>
</dbReference>
<evidence type="ECO:0000256" key="4">
    <source>
        <dbReference type="ARBA" id="ARBA00022781"/>
    </source>
</evidence>
<dbReference type="SUPFAM" id="SSF52943">
    <property type="entry name" value="ATP synthase (F1-ATPase), gamma subunit"/>
    <property type="match status" value="1"/>
</dbReference>
<reference evidence="9" key="2">
    <citation type="submission" date="2014-04" db="EMBL/GenBank/DDBJ databases">
        <authorList>
            <person name="Fu C.-J."/>
            <person name="Sheikh S."/>
            <person name="Miao W."/>
            <person name="Andersson S.G.E."/>
            <person name="Baldauf S.L."/>
        </authorList>
    </citation>
    <scope>NUCLEOTIDE SEQUENCE</scope>
    <source>
        <strain evidence="9">ATCC MYA-3509</strain>
    </source>
</reference>
<gene>
    <name evidence="9" type="primary">atp3</name>
</gene>
<dbReference type="InterPro" id="IPR000131">
    <property type="entry name" value="ATP_synth_F1_gsu"/>
</dbReference>
<dbReference type="Gene3D" id="3.40.1380.10">
    <property type="match status" value="1"/>
</dbReference>
<evidence type="ECO:0000256" key="1">
    <source>
        <dbReference type="ARBA" id="ARBA00004170"/>
    </source>
</evidence>
<protein>
    <submittedName>
        <fullName evidence="9">ATP synthase F1 subunit gamma</fullName>
    </submittedName>
</protein>
<organism evidence="9">
    <name type="scientific">Acrasis kona</name>
    <dbReference type="NCBI Taxonomy" id="1008807"/>
    <lineage>
        <taxon>Eukaryota</taxon>
        <taxon>Discoba</taxon>
        <taxon>Heterolobosea</taxon>
        <taxon>Tetramitia</taxon>
        <taxon>Eutetramitia</taxon>
        <taxon>Acrasidae</taxon>
        <taxon>Acrasis</taxon>
    </lineage>
</organism>
<dbReference type="GeneID" id="22974625"/>
<dbReference type="PANTHER" id="PTHR11693">
    <property type="entry name" value="ATP SYNTHASE GAMMA CHAIN"/>
    <property type="match status" value="1"/>
</dbReference>
<reference evidence="9" key="1">
    <citation type="journal article" date="2014" name="Genome Biol. Evol.">
        <title>Missing genes, multiple ORFs, and C-to-U type RNA editing in Acrasis kona (Heterolobosea, Excavata) mitochondrial DNA.</title>
        <authorList>
            <person name="Fu C.J."/>
            <person name="Sheikh S."/>
            <person name="Miao W."/>
            <person name="Andersson S.G."/>
            <person name="Baldauf S.L."/>
        </authorList>
    </citation>
    <scope>NUCLEOTIDE SEQUENCE</scope>
    <source>
        <strain evidence="9">ATCC MYA-3509</strain>
    </source>
</reference>
<comment type="subcellular location">
    <subcellularLocation>
        <location evidence="1">Membrane</location>
        <topology evidence="1">Peripheral membrane protein</topology>
    </subcellularLocation>
</comment>
<keyword evidence="8" id="KW-0066">ATP synthesis</keyword>
<evidence type="ECO:0000256" key="6">
    <source>
        <dbReference type="ARBA" id="ARBA00023136"/>
    </source>
</evidence>
<evidence type="ECO:0000313" key="9">
    <source>
        <dbReference type="EMBL" id="AID52058.1"/>
    </source>
</evidence>
<dbReference type="AlphaFoldDB" id="A0A0B4MZR9"/>
<keyword evidence="4" id="KW-0375">Hydrogen ion transport</keyword>
<keyword evidence="6" id="KW-0472">Membrane</keyword>
<name>A0A0B4MZR9_9EUKA</name>
<dbReference type="Gene3D" id="1.10.287.80">
    <property type="entry name" value="ATP synthase, gamma subunit, helix hairpin domain"/>
    <property type="match status" value="1"/>
</dbReference>
<dbReference type="RefSeq" id="YP_009117142.1">
    <property type="nucleotide sequence ID" value="NC_026286.1"/>
</dbReference>
<proteinExistence type="inferred from homology"/>
<keyword evidence="5" id="KW-0406">Ion transport</keyword>
<geneLocation type="mitochondrion" evidence="9"/>
<sequence length="333" mass="39253">MNSRKLKKKQVGYIKFKELAKSLKASAISMLSKLKNHLNKRNITLDYFIPFFNLYDNDNISLCLDTNILFINFGVDKSCIGAHNINICNKINNLYKIYNENSIIKMYGIGKYMKYFIKKNYKNNYYGNVLNIDKEPFSLTLSTIISEKILENTFDKYFLVFNKYIDIFQQKTCYYELPGIKEFYKLCLELNTVRSKKVINFLNFIHQIKFKPLYDVLKELYYFVFSIFLLDSLEENNLSGIGSRISCMDNCITNAEKKIEETTLLYNKARQEEITNELVAIITAAQAIMDNELFIKNNITSILEIYNHSKIILSKKTKIFKKIYNKHIYVKHI</sequence>
<evidence type="ECO:0000256" key="5">
    <source>
        <dbReference type="ARBA" id="ARBA00023065"/>
    </source>
</evidence>
<evidence type="ECO:0000256" key="2">
    <source>
        <dbReference type="ARBA" id="ARBA00007681"/>
    </source>
</evidence>
<evidence type="ECO:0000256" key="7">
    <source>
        <dbReference type="ARBA" id="ARBA00023196"/>
    </source>
</evidence>
<keyword evidence="7" id="KW-0139">CF(1)</keyword>
<dbReference type="GO" id="GO:0045259">
    <property type="term" value="C:proton-transporting ATP synthase complex"/>
    <property type="evidence" value="ECO:0007669"/>
    <property type="project" value="UniProtKB-KW"/>
</dbReference>
<dbReference type="PRINTS" id="PR00126">
    <property type="entry name" value="ATPASEGAMMA"/>
</dbReference>
<dbReference type="EMBL" id="KJ679272">
    <property type="protein sequence ID" value="AID52058.1"/>
    <property type="molecule type" value="Genomic_DNA"/>
</dbReference>
<dbReference type="InterPro" id="IPR035968">
    <property type="entry name" value="ATP_synth_F1_ATPase_gsu"/>
</dbReference>
<dbReference type="GO" id="GO:0046933">
    <property type="term" value="F:proton-transporting ATP synthase activity, rotational mechanism"/>
    <property type="evidence" value="ECO:0007669"/>
    <property type="project" value="InterPro"/>
</dbReference>
<accession>A0A0B4MZR9</accession>